<feature type="domain" description="Acyl-CoA dehydrogenase/oxidase C-terminal" evidence="7">
    <location>
        <begin position="235"/>
        <end position="382"/>
    </location>
</feature>
<dbReference type="Gene3D" id="1.10.540.10">
    <property type="entry name" value="Acyl-CoA dehydrogenase/oxidase, N-terminal domain"/>
    <property type="match status" value="1"/>
</dbReference>
<evidence type="ECO:0000313" key="10">
    <source>
        <dbReference type="EMBL" id="GAA0629951.1"/>
    </source>
</evidence>
<evidence type="ECO:0000259" key="7">
    <source>
        <dbReference type="Pfam" id="PF00441"/>
    </source>
</evidence>
<dbReference type="Pfam" id="PF00441">
    <property type="entry name" value="Acyl-CoA_dh_1"/>
    <property type="match status" value="1"/>
</dbReference>
<dbReference type="InterPro" id="IPR046373">
    <property type="entry name" value="Acyl-CoA_Oxase/DH_mid-dom_sf"/>
</dbReference>
<keyword evidence="11" id="KW-1185">Reference proteome</keyword>
<comment type="similarity">
    <text evidence="2 6">Belongs to the acyl-CoA dehydrogenase family.</text>
</comment>
<evidence type="ECO:0000256" key="3">
    <source>
        <dbReference type="ARBA" id="ARBA00022630"/>
    </source>
</evidence>
<evidence type="ECO:0000259" key="8">
    <source>
        <dbReference type="Pfam" id="PF02770"/>
    </source>
</evidence>
<dbReference type="InterPro" id="IPR013786">
    <property type="entry name" value="AcylCoA_DH/ox_N"/>
</dbReference>
<protein>
    <submittedName>
        <fullName evidence="10">Acyl-CoA dehydrogenase family protein</fullName>
    </submittedName>
</protein>
<dbReference type="InterPro" id="IPR036250">
    <property type="entry name" value="AcylCo_DH-like_C"/>
</dbReference>
<gene>
    <name evidence="10" type="ORF">GCM10009547_37080</name>
</gene>
<dbReference type="CDD" id="cd00567">
    <property type="entry name" value="ACAD"/>
    <property type="match status" value="1"/>
</dbReference>
<dbReference type="InterPro" id="IPR006091">
    <property type="entry name" value="Acyl-CoA_Oxase/DH_mid-dom"/>
</dbReference>
<dbReference type="Gene3D" id="2.40.110.10">
    <property type="entry name" value="Butyryl-CoA Dehydrogenase, subunit A, domain 2"/>
    <property type="match status" value="1"/>
</dbReference>
<dbReference type="SUPFAM" id="SSF47203">
    <property type="entry name" value="Acyl-CoA dehydrogenase C-terminal domain-like"/>
    <property type="match status" value="1"/>
</dbReference>
<dbReference type="Gene3D" id="1.20.140.10">
    <property type="entry name" value="Butyryl-CoA Dehydrogenase, subunit A, domain 3"/>
    <property type="match status" value="1"/>
</dbReference>
<evidence type="ECO:0000256" key="5">
    <source>
        <dbReference type="ARBA" id="ARBA00023002"/>
    </source>
</evidence>
<dbReference type="Pfam" id="PF02770">
    <property type="entry name" value="Acyl-CoA_dh_M"/>
    <property type="match status" value="1"/>
</dbReference>
<evidence type="ECO:0000256" key="6">
    <source>
        <dbReference type="RuleBase" id="RU362125"/>
    </source>
</evidence>
<proteinExistence type="inferred from homology"/>
<dbReference type="InterPro" id="IPR009075">
    <property type="entry name" value="AcylCo_DH/oxidase_C"/>
</dbReference>
<sequence>MVATSTIDNESPERVLLRKSVAAAVAPFGPGYFREKAAAGEPTQDLWAAVVKGGFTSVNLPEEFGGGGAGLSELAVVCEEIATAGGPLLLMVVHSAICGPVIAEFGTAEQRAEWLPRWTEPDFRMCFAITEPDAGSNSHNLSLRATKQPDGDWVLHGSKIYISGVDESQAMLVVAKIGTDERTGKGQLALFIVDTDAPGLGKSHIPTELVLPEKQFLLSFDDVRVPANRVVGDPGDGLKQIFHGLNPERITGAALCNGISRYVLDRAVRYANERSVWGTPIGTHQGVAHPLAESKINLELARLMTFRAADLYDSRADAGEAANMAKFASAEAAMKCVDQAIQTHGGNGLATEYGVAHLWGLARLIKIAPVSREMILNHVAQHSLGLPKSY</sequence>
<organism evidence="10 11">
    <name type="scientific">Sporichthya brevicatena</name>
    <dbReference type="NCBI Taxonomy" id="171442"/>
    <lineage>
        <taxon>Bacteria</taxon>
        <taxon>Bacillati</taxon>
        <taxon>Actinomycetota</taxon>
        <taxon>Actinomycetes</taxon>
        <taxon>Sporichthyales</taxon>
        <taxon>Sporichthyaceae</taxon>
        <taxon>Sporichthya</taxon>
    </lineage>
</organism>
<reference evidence="10 11" key="1">
    <citation type="journal article" date="2019" name="Int. J. Syst. Evol. Microbiol.">
        <title>The Global Catalogue of Microorganisms (GCM) 10K type strain sequencing project: providing services to taxonomists for standard genome sequencing and annotation.</title>
        <authorList>
            <consortium name="The Broad Institute Genomics Platform"/>
            <consortium name="The Broad Institute Genome Sequencing Center for Infectious Disease"/>
            <person name="Wu L."/>
            <person name="Ma J."/>
        </authorList>
    </citation>
    <scope>NUCLEOTIDE SEQUENCE [LARGE SCALE GENOMIC DNA]</scope>
    <source>
        <strain evidence="10 11">JCM 10671</strain>
    </source>
</reference>
<name>A0ABN1H622_9ACTN</name>
<evidence type="ECO:0000256" key="1">
    <source>
        <dbReference type="ARBA" id="ARBA00001974"/>
    </source>
</evidence>
<dbReference type="Proteomes" id="UP001500957">
    <property type="component" value="Unassembled WGS sequence"/>
</dbReference>
<accession>A0ABN1H622</accession>
<keyword evidence="3 6" id="KW-0285">Flavoprotein</keyword>
<evidence type="ECO:0000313" key="11">
    <source>
        <dbReference type="Proteomes" id="UP001500957"/>
    </source>
</evidence>
<keyword evidence="4 6" id="KW-0274">FAD</keyword>
<feature type="domain" description="Acyl-CoA oxidase/dehydrogenase middle" evidence="8">
    <location>
        <begin position="126"/>
        <end position="209"/>
    </location>
</feature>
<dbReference type="PIRSF" id="PIRSF016578">
    <property type="entry name" value="HsaA"/>
    <property type="match status" value="1"/>
</dbReference>
<evidence type="ECO:0000256" key="4">
    <source>
        <dbReference type="ARBA" id="ARBA00022827"/>
    </source>
</evidence>
<dbReference type="Pfam" id="PF02771">
    <property type="entry name" value="Acyl-CoA_dh_N"/>
    <property type="match status" value="1"/>
</dbReference>
<dbReference type="PANTHER" id="PTHR48083:SF1">
    <property type="entry name" value="DEHYDROGENASE, PUTATIVE (AFU_ORTHOLOGUE AFUA_7G06510)-RELATED"/>
    <property type="match status" value="1"/>
</dbReference>
<comment type="caution">
    <text evidence="10">The sequence shown here is derived from an EMBL/GenBank/DDBJ whole genome shotgun (WGS) entry which is preliminary data.</text>
</comment>
<dbReference type="RefSeq" id="WP_344607488.1">
    <property type="nucleotide sequence ID" value="NZ_BAAAHE010000036.1"/>
</dbReference>
<evidence type="ECO:0000256" key="2">
    <source>
        <dbReference type="ARBA" id="ARBA00009347"/>
    </source>
</evidence>
<dbReference type="InterPro" id="IPR009100">
    <property type="entry name" value="AcylCoA_DH/oxidase_NM_dom_sf"/>
</dbReference>
<dbReference type="PANTHER" id="PTHR48083">
    <property type="entry name" value="MEDIUM-CHAIN SPECIFIC ACYL-COA DEHYDROGENASE, MITOCHONDRIAL-RELATED"/>
    <property type="match status" value="1"/>
</dbReference>
<dbReference type="EMBL" id="BAAAHE010000036">
    <property type="protein sequence ID" value="GAA0629951.1"/>
    <property type="molecule type" value="Genomic_DNA"/>
</dbReference>
<evidence type="ECO:0000259" key="9">
    <source>
        <dbReference type="Pfam" id="PF02771"/>
    </source>
</evidence>
<dbReference type="SUPFAM" id="SSF56645">
    <property type="entry name" value="Acyl-CoA dehydrogenase NM domain-like"/>
    <property type="match status" value="1"/>
</dbReference>
<feature type="domain" description="Acyl-CoA dehydrogenase/oxidase N-terminal" evidence="9">
    <location>
        <begin position="12"/>
        <end position="118"/>
    </location>
</feature>
<dbReference type="InterPro" id="IPR050741">
    <property type="entry name" value="Acyl-CoA_dehydrogenase"/>
</dbReference>
<comment type="cofactor">
    <cofactor evidence="1 6">
        <name>FAD</name>
        <dbReference type="ChEBI" id="CHEBI:57692"/>
    </cofactor>
</comment>
<dbReference type="InterPro" id="IPR037069">
    <property type="entry name" value="AcylCoA_DH/ox_N_sf"/>
</dbReference>
<keyword evidence="5 6" id="KW-0560">Oxidoreductase</keyword>